<organism evidence="14 15">
    <name type="scientific">Urochloa decumbens</name>
    <dbReference type="NCBI Taxonomy" id="240449"/>
    <lineage>
        <taxon>Eukaryota</taxon>
        <taxon>Viridiplantae</taxon>
        <taxon>Streptophyta</taxon>
        <taxon>Embryophyta</taxon>
        <taxon>Tracheophyta</taxon>
        <taxon>Spermatophyta</taxon>
        <taxon>Magnoliopsida</taxon>
        <taxon>Liliopsida</taxon>
        <taxon>Poales</taxon>
        <taxon>Poaceae</taxon>
        <taxon>PACMAD clade</taxon>
        <taxon>Panicoideae</taxon>
        <taxon>Panicodae</taxon>
        <taxon>Paniceae</taxon>
        <taxon>Melinidinae</taxon>
        <taxon>Urochloa</taxon>
    </lineage>
</organism>
<reference evidence="15" key="1">
    <citation type="submission" date="2024-06" db="EMBL/GenBank/DDBJ databases">
        <authorList>
            <person name="Ryan C."/>
        </authorList>
    </citation>
    <scope>NUCLEOTIDE SEQUENCE [LARGE SCALE GENOMIC DNA]</scope>
</reference>
<dbReference type="InterPro" id="IPR036093">
    <property type="entry name" value="NAC_dom_sf"/>
</dbReference>
<dbReference type="InterPro" id="IPR003441">
    <property type="entry name" value="NAC-dom"/>
</dbReference>
<feature type="region of interest" description="Disordered" evidence="11">
    <location>
        <begin position="15"/>
        <end position="38"/>
    </location>
</feature>
<feature type="domain" description="NAC" evidence="13">
    <location>
        <begin position="37"/>
        <end position="188"/>
    </location>
</feature>
<evidence type="ECO:0000256" key="10">
    <source>
        <dbReference type="ARBA" id="ARBA00023242"/>
    </source>
</evidence>
<keyword evidence="7 12" id="KW-0472">Membrane</keyword>
<evidence type="ECO:0000256" key="7">
    <source>
        <dbReference type="ARBA" id="ARBA00023136"/>
    </source>
</evidence>
<dbReference type="EMBL" id="OZ075146">
    <property type="protein sequence ID" value="CAL5050331.1"/>
    <property type="molecule type" value="Genomic_DNA"/>
</dbReference>
<keyword evidence="5" id="KW-0805">Transcription regulation</keyword>
<evidence type="ECO:0000256" key="1">
    <source>
        <dbReference type="ARBA" id="ARBA00004123"/>
    </source>
</evidence>
<dbReference type="GO" id="GO:0000976">
    <property type="term" value="F:transcription cis-regulatory region binding"/>
    <property type="evidence" value="ECO:0007669"/>
    <property type="project" value="UniProtKB-ARBA"/>
</dbReference>
<sequence>MVIVVSPAVSSPLLRRRRRGERRKAMPPPPPPQPGVLPVGFRFRPTDEELVRHYLKPKIAGRAHPDLLLIPDVDLSACEPWELPAKALIRSDDPEWFFFAPLGRKYPGGHRSNRSTAAGYWKATGKDRLIRSRPAGTLIGIKKTLVFHRGRAPRGHRTAWIMHEYRTAEPQLQQGQNGSFVLYHLFNKHEEEEPEDSDATDLPSKSSATDPPPIAPAVKAENLSQPASANMAHPITTLSNNEPTAAQEGDPLLDVFAQIPDLQHEQTYDGFPTITSPMRPYTDHPFLGNVAGQDLSAYIDSIIAHQDPEDLLVNPSLATVEHPTGNVDPVPTSLLIPNNSSSNNKRLPENSWANLDSEKLLRIQGADGTGAAACCSSATKLLQFNTGDANHDTGAQTNSVSSVSAQAVYNQHQLQSALIPEMKPPDSGAFCSADSCAPCPQHLFSNMVEPARSDMADSDAFDGLECWAPEPLMQQFSVSNFMDPHQGTAARRIRLVRSIQRASVTEPVLTSNSEGDDEARSCYSTGSSSTNNNEDYANAGGAMDSQGGGVMPTQVVSSIEVEEELQDFIFDESASTHGTLPHGGNLKRRLKREYNQYAGESISVPEEPSLRRWQRIGSVVRVICLALVVILVFVGLWKSIYSSLEKSVHY</sequence>
<dbReference type="GO" id="GO:0006355">
    <property type="term" value="P:regulation of DNA-templated transcription"/>
    <property type="evidence" value="ECO:0007669"/>
    <property type="project" value="UniProtKB-ARBA"/>
</dbReference>
<keyword evidence="4 12" id="KW-1133">Transmembrane helix</keyword>
<evidence type="ECO:0000256" key="3">
    <source>
        <dbReference type="ARBA" id="ARBA00022692"/>
    </source>
</evidence>
<dbReference type="AlphaFoldDB" id="A0ABC9E4M3"/>
<evidence type="ECO:0000256" key="11">
    <source>
        <dbReference type="SAM" id="MobiDB-lite"/>
    </source>
</evidence>
<evidence type="ECO:0000256" key="6">
    <source>
        <dbReference type="ARBA" id="ARBA00023125"/>
    </source>
</evidence>
<accession>A0ABC9E4M3</accession>
<feature type="region of interest" description="Disordered" evidence="11">
    <location>
        <begin position="190"/>
        <end position="217"/>
    </location>
</feature>
<dbReference type="Gene3D" id="2.170.150.80">
    <property type="entry name" value="NAC domain"/>
    <property type="match status" value="1"/>
</dbReference>
<dbReference type="SUPFAM" id="SSF101941">
    <property type="entry name" value="NAC domain"/>
    <property type="match status" value="1"/>
</dbReference>
<keyword evidence="3 12" id="KW-0812">Transmembrane</keyword>
<evidence type="ECO:0000256" key="4">
    <source>
        <dbReference type="ARBA" id="ARBA00022989"/>
    </source>
</evidence>
<evidence type="ECO:0000313" key="14">
    <source>
        <dbReference type="EMBL" id="CAL5050331.1"/>
    </source>
</evidence>
<keyword evidence="10" id="KW-0539">Nucleus</keyword>
<evidence type="ECO:0000313" key="15">
    <source>
        <dbReference type="Proteomes" id="UP001497457"/>
    </source>
</evidence>
<keyword evidence="6" id="KW-0238">DNA-binding</keyword>
<keyword evidence="8" id="KW-0010">Activator</keyword>
<evidence type="ECO:0000256" key="8">
    <source>
        <dbReference type="ARBA" id="ARBA00023159"/>
    </source>
</evidence>
<gene>
    <name evidence="14" type="ORF">URODEC1_LOCUS91523</name>
</gene>
<feature type="compositionally biased region" description="Pro residues" evidence="11">
    <location>
        <begin position="26"/>
        <end position="35"/>
    </location>
</feature>
<reference evidence="14 15" key="2">
    <citation type="submission" date="2024-10" db="EMBL/GenBank/DDBJ databases">
        <authorList>
            <person name="Ryan C."/>
        </authorList>
    </citation>
    <scope>NUCLEOTIDE SEQUENCE [LARGE SCALE GENOMIC DNA]</scope>
</reference>
<evidence type="ECO:0000256" key="5">
    <source>
        <dbReference type="ARBA" id="ARBA00023015"/>
    </source>
</evidence>
<name>A0ABC9E4M3_9POAL</name>
<feature type="region of interest" description="Disordered" evidence="11">
    <location>
        <begin position="506"/>
        <end position="547"/>
    </location>
</feature>
<dbReference type="Proteomes" id="UP001497457">
    <property type="component" value="Chromosome 36b"/>
</dbReference>
<comment type="subcellular location">
    <subcellularLocation>
        <location evidence="2">Membrane</location>
        <topology evidence="2">Single-pass membrane protein</topology>
    </subcellularLocation>
    <subcellularLocation>
        <location evidence="1">Nucleus</location>
    </subcellularLocation>
</comment>
<dbReference type="GO" id="GO:0016020">
    <property type="term" value="C:membrane"/>
    <property type="evidence" value="ECO:0007669"/>
    <property type="project" value="UniProtKB-SubCell"/>
</dbReference>
<dbReference type="PANTHER" id="PTHR31744:SF216">
    <property type="entry name" value="NAC TRANSCRIPTION FACTOR"/>
    <property type="match status" value="1"/>
</dbReference>
<feature type="transmembrane region" description="Helical" evidence="12">
    <location>
        <begin position="618"/>
        <end position="637"/>
    </location>
</feature>
<evidence type="ECO:0000259" key="13">
    <source>
        <dbReference type="PROSITE" id="PS51005"/>
    </source>
</evidence>
<dbReference type="PROSITE" id="PS51005">
    <property type="entry name" value="NAC"/>
    <property type="match status" value="1"/>
</dbReference>
<protein>
    <recommendedName>
        <fullName evidence="13">NAC domain-containing protein</fullName>
    </recommendedName>
</protein>
<feature type="compositionally biased region" description="Polar residues" evidence="11">
    <location>
        <begin position="522"/>
        <end position="535"/>
    </location>
</feature>
<dbReference type="GO" id="GO:0005634">
    <property type="term" value="C:nucleus"/>
    <property type="evidence" value="ECO:0007669"/>
    <property type="project" value="UniProtKB-SubCell"/>
</dbReference>
<proteinExistence type="predicted"/>
<evidence type="ECO:0000256" key="9">
    <source>
        <dbReference type="ARBA" id="ARBA00023163"/>
    </source>
</evidence>
<evidence type="ECO:0000256" key="12">
    <source>
        <dbReference type="SAM" id="Phobius"/>
    </source>
</evidence>
<dbReference type="Pfam" id="PF02365">
    <property type="entry name" value="NAM"/>
    <property type="match status" value="1"/>
</dbReference>
<evidence type="ECO:0000256" key="2">
    <source>
        <dbReference type="ARBA" id="ARBA00004167"/>
    </source>
</evidence>
<keyword evidence="15" id="KW-1185">Reference proteome</keyword>
<dbReference type="PANTHER" id="PTHR31744">
    <property type="entry name" value="PROTEIN CUP-SHAPED COTYLEDON 2-RELATED"/>
    <property type="match status" value="1"/>
</dbReference>
<keyword evidence="9" id="KW-0804">Transcription</keyword>